<evidence type="ECO:0000313" key="2">
    <source>
        <dbReference type="EMBL" id="CAA9445171.1"/>
    </source>
</evidence>
<proteinExistence type="predicted"/>
<feature type="compositionally biased region" description="Basic and acidic residues" evidence="1">
    <location>
        <begin position="31"/>
        <end position="42"/>
    </location>
</feature>
<feature type="region of interest" description="Disordered" evidence="1">
    <location>
        <begin position="1"/>
        <end position="42"/>
    </location>
</feature>
<accession>A0A6J4QHJ1</accession>
<organism evidence="2">
    <name type="scientific">uncultured Rubrobacteraceae bacterium</name>
    <dbReference type="NCBI Taxonomy" id="349277"/>
    <lineage>
        <taxon>Bacteria</taxon>
        <taxon>Bacillati</taxon>
        <taxon>Actinomycetota</taxon>
        <taxon>Rubrobacteria</taxon>
        <taxon>Rubrobacterales</taxon>
        <taxon>Rubrobacteraceae</taxon>
        <taxon>environmental samples</taxon>
    </lineage>
</organism>
<reference evidence="2" key="1">
    <citation type="submission" date="2020-02" db="EMBL/GenBank/DDBJ databases">
        <authorList>
            <person name="Meier V. D."/>
        </authorList>
    </citation>
    <scope>NUCLEOTIDE SEQUENCE</scope>
    <source>
        <strain evidence="2">AVDCRST_MAG37</strain>
    </source>
</reference>
<name>A0A6J4QHJ1_9ACTN</name>
<dbReference type="EMBL" id="CADCVD010000079">
    <property type="protein sequence ID" value="CAA9445171.1"/>
    <property type="molecule type" value="Genomic_DNA"/>
</dbReference>
<protein>
    <submittedName>
        <fullName evidence="2">Uncharacterized protein</fullName>
    </submittedName>
</protein>
<evidence type="ECO:0000256" key="1">
    <source>
        <dbReference type="SAM" id="MobiDB-lite"/>
    </source>
</evidence>
<dbReference type="AlphaFoldDB" id="A0A6J4QHJ1"/>
<gene>
    <name evidence="2" type="ORF">AVDCRST_MAG37-1753</name>
</gene>
<feature type="compositionally biased region" description="Low complexity" evidence="1">
    <location>
        <begin position="7"/>
        <end position="16"/>
    </location>
</feature>
<sequence length="42" mass="4031">MKKAASGKKGSSSGSSGKKGKSSGGSGSGADKAKRAAKEFLK</sequence>